<name>A0AB72Z7S2_LISIO</name>
<proteinExistence type="predicted"/>
<evidence type="ECO:0000313" key="2">
    <source>
        <dbReference type="Proteomes" id="UP000003597"/>
    </source>
</evidence>
<dbReference type="Proteomes" id="UP000003597">
    <property type="component" value="Unassembled WGS sequence"/>
</dbReference>
<evidence type="ECO:0000313" key="1">
    <source>
        <dbReference type="EMBL" id="EHN60942.1"/>
    </source>
</evidence>
<dbReference type="AlphaFoldDB" id="A0AB72Z7S2"/>
<accession>A0AB72Z7S2</accession>
<gene>
    <name evidence="1" type="ORF">HMPREF0557_01682</name>
</gene>
<dbReference type="EMBL" id="AGCN01000032">
    <property type="protein sequence ID" value="EHN60942.1"/>
    <property type="molecule type" value="Genomic_DNA"/>
</dbReference>
<comment type="caution">
    <text evidence="1">The sequence shown here is derived from an EMBL/GenBank/DDBJ whole genome shotgun (WGS) entry which is preliminary data.</text>
</comment>
<organism evidence="1 2">
    <name type="scientific">Listeria innocua ATCC 33091</name>
    <dbReference type="NCBI Taxonomy" id="1002366"/>
    <lineage>
        <taxon>Bacteria</taxon>
        <taxon>Bacillati</taxon>
        <taxon>Bacillota</taxon>
        <taxon>Bacilli</taxon>
        <taxon>Bacillales</taxon>
        <taxon>Listeriaceae</taxon>
        <taxon>Listeria</taxon>
    </lineage>
</organism>
<reference evidence="1 2" key="1">
    <citation type="submission" date="2011-08" db="EMBL/GenBank/DDBJ databases">
        <authorList>
            <person name="Weinstock G."/>
            <person name="Sodergren E."/>
            <person name="Clifton S."/>
            <person name="Fulton L."/>
            <person name="Fulton B."/>
            <person name="Courtney L."/>
            <person name="Fronick C."/>
            <person name="Harrison M."/>
            <person name="Strong C."/>
            <person name="Farmer C."/>
            <person name="Delahaunty K."/>
            <person name="Markovic C."/>
            <person name="Hall O."/>
            <person name="Minx P."/>
            <person name="Tomlinson C."/>
            <person name="Mitreva M."/>
            <person name="Hou S."/>
            <person name="Chen J."/>
            <person name="Wollam A."/>
            <person name="Pepin K.H."/>
            <person name="Johnson M."/>
            <person name="Bhonagiri V."/>
            <person name="Zhang X."/>
            <person name="Suruliraj S."/>
            <person name="Warren W."/>
            <person name="Chinwalla A."/>
            <person name="Mardis E.R."/>
            <person name="Wilson R.K."/>
        </authorList>
    </citation>
    <scope>NUCLEOTIDE SEQUENCE [LARGE SCALE GENOMIC DNA]</scope>
    <source>
        <strain evidence="1 2">ATCC 33091</strain>
    </source>
</reference>
<protein>
    <submittedName>
        <fullName evidence="1">Uncharacterized protein</fullName>
    </submittedName>
</protein>
<sequence>MWKGPPDMTKPGKYEALFFPTKDGLLKIHAYGFNPCGSWGEVFATIGDQTICVKGFNRHKTIVRATKMIISATANRKNEF</sequence>
<keyword evidence="2" id="KW-1185">Reference proteome</keyword>